<evidence type="ECO:0000313" key="1">
    <source>
        <dbReference type="EMBL" id="MCV2403896.1"/>
    </source>
</evidence>
<reference evidence="1 2" key="1">
    <citation type="submission" date="2022-10" db="EMBL/GenBank/DDBJ databases">
        <title>Marinomonas transparenta sp. nov. and Marinomonas sargassi sp. nov., isolated from marine alga (Sargassum natans (L.) Gaillon).</title>
        <authorList>
            <person name="Wang Y."/>
        </authorList>
    </citation>
    <scope>NUCLEOTIDE SEQUENCE [LARGE SCALE GENOMIC DNA]</scope>
    <source>
        <strain evidence="1 2">C2222</strain>
    </source>
</reference>
<name>A0ABT2YVI4_9GAMM</name>
<sequence length="61" mass="6483">MLDSCASVIDKGSLLADDVTVVSSEYETDSSIYAQTAVVLSVGLGYTKLFGKTLTVCYRVV</sequence>
<accession>A0ABT2YVI4</accession>
<organism evidence="1 2">
    <name type="scientific">Marinomonas sargassi</name>
    <dbReference type="NCBI Taxonomy" id="2984494"/>
    <lineage>
        <taxon>Bacteria</taxon>
        <taxon>Pseudomonadati</taxon>
        <taxon>Pseudomonadota</taxon>
        <taxon>Gammaproteobacteria</taxon>
        <taxon>Oceanospirillales</taxon>
        <taxon>Oceanospirillaceae</taxon>
        <taxon>Marinomonas</taxon>
    </lineage>
</organism>
<dbReference type="RefSeq" id="WP_263531278.1">
    <property type="nucleotide sequence ID" value="NZ_JAOVZB010000006.1"/>
</dbReference>
<keyword evidence="2" id="KW-1185">Reference proteome</keyword>
<comment type="caution">
    <text evidence="1">The sequence shown here is derived from an EMBL/GenBank/DDBJ whole genome shotgun (WGS) entry which is preliminary data.</text>
</comment>
<dbReference type="Proteomes" id="UP001209713">
    <property type="component" value="Unassembled WGS sequence"/>
</dbReference>
<dbReference type="EMBL" id="JAOVZB010000006">
    <property type="protein sequence ID" value="MCV2403896.1"/>
    <property type="molecule type" value="Genomic_DNA"/>
</dbReference>
<gene>
    <name evidence="1" type="ORF">OFY17_13575</name>
</gene>
<evidence type="ECO:0000313" key="2">
    <source>
        <dbReference type="Proteomes" id="UP001209713"/>
    </source>
</evidence>
<proteinExistence type="predicted"/>
<protein>
    <submittedName>
        <fullName evidence="1">Uncharacterized protein</fullName>
    </submittedName>
</protein>